<sequence>MALLSNSFVAVIYAIIYFNSFASAEECDKTKCPGPLAYYKALDCKPIYQQTGDCCAYKYDCDHLKNQKNDKCYVNGHEYNIGDKLKDEDANPCDIGCSCRVGHDGIATFNCAVVDCFHGPIKPGCYLKNSPLNCCPGEEVCRKSSTMIYKDGEYFQIDDNDKNCVCQPEYKGENIEPFCASPKRPYCDPQFRHAGDVKNNCVPVYYSTQSPQSSCSVFSRCQNKNDTIIKNKQPKENTGDNSNDLKCNFGNMTLDLGDSLNQATDYNSVCVKCICEIPPVLTCQRLPDEECDITKHPPFHSQF</sequence>
<dbReference type="AlphaFoldDB" id="A0A834Y1L0"/>
<reference evidence="2 3" key="1">
    <citation type="submission" date="2020-08" db="EMBL/GenBank/DDBJ databases">
        <title>Aphidius gifuensis genome sequencing and assembly.</title>
        <authorList>
            <person name="Du Z."/>
        </authorList>
    </citation>
    <scope>NUCLEOTIDE SEQUENCE [LARGE SCALE GENOMIC DNA]</scope>
    <source>
        <strain evidence="2">YNYX2018</strain>
        <tissue evidence="2">Adults</tissue>
    </source>
</reference>
<gene>
    <name evidence="2" type="ORF">HCN44_001923</name>
</gene>
<evidence type="ECO:0008006" key="4">
    <source>
        <dbReference type="Google" id="ProtNLM"/>
    </source>
</evidence>
<keyword evidence="1" id="KW-0732">Signal</keyword>
<feature type="signal peptide" evidence="1">
    <location>
        <begin position="1"/>
        <end position="24"/>
    </location>
</feature>
<proteinExistence type="predicted"/>
<dbReference type="OrthoDB" id="365605at2759"/>
<protein>
    <recommendedName>
        <fullName evidence="4">Kielin/chordin-like protein</fullName>
    </recommendedName>
</protein>
<organism evidence="2 3">
    <name type="scientific">Aphidius gifuensis</name>
    <name type="common">Parasitoid wasp</name>
    <dbReference type="NCBI Taxonomy" id="684658"/>
    <lineage>
        <taxon>Eukaryota</taxon>
        <taxon>Metazoa</taxon>
        <taxon>Ecdysozoa</taxon>
        <taxon>Arthropoda</taxon>
        <taxon>Hexapoda</taxon>
        <taxon>Insecta</taxon>
        <taxon>Pterygota</taxon>
        <taxon>Neoptera</taxon>
        <taxon>Endopterygota</taxon>
        <taxon>Hymenoptera</taxon>
        <taxon>Apocrita</taxon>
        <taxon>Ichneumonoidea</taxon>
        <taxon>Braconidae</taxon>
        <taxon>Aphidiinae</taxon>
        <taxon>Aphidius</taxon>
    </lineage>
</organism>
<evidence type="ECO:0000313" key="2">
    <source>
        <dbReference type="EMBL" id="KAF7996291.1"/>
    </source>
</evidence>
<comment type="caution">
    <text evidence="2">The sequence shown here is derived from an EMBL/GenBank/DDBJ whole genome shotgun (WGS) entry which is preliminary data.</text>
</comment>
<evidence type="ECO:0000256" key="1">
    <source>
        <dbReference type="SAM" id="SignalP"/>
    </source>
</evidence>
<dbReference type="Proteomes" id="UP000639338">
    <property type="component" value="Unassembled WGS sequence"/>
</dbReference>
<evidence type="ECO:0000313" key="3">
    <source>
        <dbReference type="Proteomes" id="UP000639338"/>
    </source>
</evidence>
<keyword evidence="3" id="KW-1185">Reference proteome</keyword>
<dbReference type="EMBL" id="JACMRX010000001">
    <property type="protein sequence ID" value="KAF7996291.1"/>
    <property type="molecule type" value="Genomic_DNA"/>
</dbReference>
<feature type="chain" id="PRO_5032778641" description="Kielin/chordin-like protein" evidence="1">
    <location>
        <begin position="25"/>
        <end position="303"/>
    </location>
</feature>
<accession>A0A834Y1L0</accession>
<name>A0A834Y1L0_APHGI</name>